<evidence type="ECO:0000256" key="4">
    <source>
        <dbReference type="ARBA" id="ARBA00023242"/>
    </source>
</evidence>
<dbReference type="GO" id="GO:0005829">
    <property type="term" value="C:cytosol"/>
    <property type="evidence" value="ECO:0007669"/>
    <property type="project" value="TreeGrafter"/>
</dbReference>
<feature type="domain" description="PSMD12/CSN4-like N-terminal" evidence="5">
    <location>
        <begin position="6"/>
        <end position="220"/>
    </location>
</feature>
<evidence type="ECO:0000256" key="1">
    <source>
        <dbReference type="ARBA" id="ARBA00004123"/>
    </source>
</evidence>
<dbReference type="STRING" id="407821.A0A087THY8"/>
<evidence type="ECO:0000256" key="2">
    <source>
        <dbReference type="ARBA" id="ARBA00004496"/>
    </source>
</evidence>
<dbReference type="InterPro" id="IPR040134">
    <property type="entry name" value="PSMD12/CSN4"/>
</dbReference>
<proteinExistence type="predicted"/>
<dbReference type="GO" id="GO:0008180">
    <property type="term" value="C:COP9 signalosome"/>
    <property type="evidence" value="ECO:0007669"/>
    <property type="project" value="TreeGrafter"/>
</dbReference>
<keyword evidence="4" id="KW-0539">Nucleus</keyword>
<dbReference type="AlphaFoldDB" id="A0A087THY8"/>
<keyword evidence="7" id="KW-1185">Reference proteome</keyword>
<dbReference type="PANTHER" id="PTHR10855">
    <property type="entry name" value="26S PROTEASOME NON-ATPASE REGULATORY SUBUNIT 12/COP9 SIGNALOSOME COMPLEX SUBUNIT 4"/>
    <property type="match status" value="1"/>
</dbReference>
<name>A0A087THY8_STEMI</name>
<dbReference type="Pfam" id="PF22241">
    <property type="entry name" value="PSMD12-CSN4_N"/>
    <property type="match status" value="1"/>
</dbReference>
<evidence type="ECO:0000256" key="3">
    <source>
        <dbReference type="ARBA" id="ARBA00022490"/>
    </source>
</evidence>
<accession>A0A087THY8</accession>
<evidence type="ECO:0000313" key="6">
    <source>
        <dbReference type="EMBL" id="KFM64727.1"/>
    </source>
</evidence>
<evidence type="ECO:0000259" key="5">
    <source>
        <dbReference type="Pfam" id="PF22241"/>
    </source>
</evidence>
<dbReference type="EMBL" id="KK115306">
    <property type="protein sequence ID" value="KFM64727.1"/>
    <property type="molecule type" value="Genomic_DNA"/>
</dbReference>
<sequence>MAANIRQQLAALASLGGTPKDQADRYRSILDTVVKSNDSDELIEGLKAFVEAIVNENVSLVISRQLLTDVGNNLMKLPDDVSRVVSHYTLDKVQPRVVSFEEQVASIRQHLAEIYEKEQSWREAANVLVGIPLETGQKQYSVDYKLDTYLKIARLYLEDDDPVQAEAFINRASLLQAESKDEQLQIYYKVCYARVLDYRRKFIEAAQRYNELSYRSIIHEEERMRALKNALICTILASAGQQRSRMLATLFKDERCQQLPTYGILEKMY</sequence>
<comment type="subcellular location">
    <subcellularLocation>
        <location evidence="2">Cytoplasm</location>
    </subcellularLocation>
    <subcellularLocation>
        <location evidence="1">Nucleus</location>
    </subcellularLocation>
</comment>
<dbReference type="OrthoDB" id="295656at2759"/>
<feature type="non-terminal residue" evidence="6">
    <location>
        <position position="269"/>
    </location>
</feature>
<evidence type="ECO:0000313" key="7">
    <source>
        <dbReference type="Proteomes" id="UP000054359"/>
    </source>
</evidence>
<dbReference type="Proteomes" id="UP000054359">
    <property type="component" value="Unassembled WGS sequence"/>
</dbReference>
<dbReference type="OMA" id="STICCRR"/>
<dbReference type="PANTHER" id="PTHR10855:SF2">
    <property type="entry name" value="COP9 SIGNALOSOME COMPLEX SUBUNIT 4"/>
    <property type="match status" value="1"/>
</dbReference>
<gene>
    <name evidence="6" type="ORF">X975_06827</name>
</gene>
<dbReference type="InterPro" id="IPR054559">
    <property type="entry name" value="PSMD12-CSN4-like_N"/>
</dbReference>
<reference evidence="6 7" key="1">
    <citation type="submission" date="2013-11" db="EMBL/GenBank/DDBJ databases">
        <title>Genome sequencing of Stegodyphus mimosarum.</title>
        <authorList>
            <person name="Bechsgaard J."/>
        </authorList>
    </citation>
    <scope>NUCLEOTIDE SEQUENCE [LARGE SCALE GENOMIC DNA]</scope>
</reference>
<keyword evidence="3" id="KW-0963">Cytoplasm</keyword>
<organism evidence="6 7">
    <name type="scientific">Stegodyphus mimosarum</name>
    <name type="common">African social velvet spider</name>
    <dbReference type="NCBI Taxonomy" id="407821"/>
    <lineage>
        <taxon>Eukaryota</taxon>
        <taxon>Metazoa</taxon>
        <taxon>Ecdysozoa</taxon>
        <taxon>Arthropoda</taxon>
        <taxon>Chelicerata</taxon>
        <taxon>Arachnida</taxon>
        <taxon>Araneae</taxon>
        <taxon>Araneomorphae</taxon>
        <taxon>Entelegynae</taxon>
        <taxon>Eresoidea</taxon>
        <taxon>Eresidae</taxon>
        <taxon>Stegodyphus</taxon>
    </lineage>
</organism>
<protein>
    <submittedName>
        <fullName evidence="6">COP9 signalosome complex subunit 4</fullName>
    </submittedName>
</protein>